<feature type="domain" description="Tryptophan synthase beta chain-like PALP" evidence="6">
    <location>
        <begin position="20"/>
        <end position="337"/>
    </location>
</feature>
<dbReference type="InterPro" id="IPR027278">
    <property type="entry name" value="ACCD_DCysDesulf"/>
</dbReference>
<gene>
    <name evidence="7" type="ORF">CCHLO57077_00016752</name>
</gene>
<comment type="similarity">
    <text evidence="2">Belongs to the ACC deaminase/D-cysteine desulfhydrase family.</text>
</comment>
<dbReference type="PANTHER" id="PTHR43780">
    <property type="entry name" value="1-AMINOCYCLOPROPANE-1-CARBOXYLATE DEAMINASE-RELATED"/>
    <property type="match status" value="1"/>
</dbReference>
<protein>
    <recommendedName>
        <fullName evidence="6">Tryptophan synthase beta chain-like PALP domain-containing protein</fullName>
    </recommendedName>
</protein>
<proteinExistence type="inferred from homology"/>
<evidence type="ECO:0000256" key="2">
    <source>
        <dbReference type="ARBA" id="ARBA00008639"/>
    </source>
</evidence>
<evidence type="ECO:0000313" key="7">
    <source>
        <dbReference type="EMBL" id="CAI6100999.1"/>
    </source>
</evidence>
<keyword evidence="8" id="KW-1185">Reference proteome</keyword>
<dbReference type="AlphaFoldDB" id="A0AA35QFC0"/>
<dbReference type="Proteomes" id="UP001160390">
    <property type="component" value="Unassembled WGS sequence"/>
</dbReference>
<evidence type="ECO:0000259" key="6">
    <source>
        <dbReference type="Pfam" id="PF00291"/>
    </source>
</evidence>
<evidence type="ECO:0000256" key="4">
    <source>
        <dbReference type="PIRSR" id="PIRSR006278-1"/>
    </source>
</evidence>
<evidence type="ECO:0000256" key="5">
    <source>
        <dbReference type="PIRSR" id="PIRSR006278-2"/>
    </source>
</evidence>
<dbReference type="InterPro" id="IPR001926">
    <property type="entry name" value="TrpB-like_PALP"/>
</dbReference>
<accession>A0AA35QFC0</accession>
<dbReference type="Gene3D" id="3.40.50.1100">
    <property type="match status" value="2"/>
</dbReference>
<comment type="cofactor">
    <cofactor evidence="1">
        <name>pyridoxal 5'-phosphate</name>
        <dbReference type="ChEBI" id="CHEBI:597326"/>
    </cofactor>
</comment>
<dbReference type="EMBL" id="CABFNP030001359">
    <property type="protein sequence ID" value="CAI6100999.1"/>
    <property type="molecule type" value="Genomic_DNA"/>
</dbReference>
<evidence type="ECO:0000256" key="1">
    <source>
        <dbReference type="ARBA" id="ARBA00001933"/>
    </source>
</evidence>
<comment type="caution">
    <text evidence="7">The sequence shown here is derived from an EMBL/GenBank/DDBJ whole genome shotgun (WGS) entry which is preliminary data.</text>
</comment>
<feature type="active site" description="Nucleophile" evidence="4">
    <location>
        <position position="84"/>
    </location>
</feature>
<evidence type="ECO:0000256" key="3">
    <source>
        <dbReference type="ARBA" id="ARBA00022898"/>
    </source>
</evidence>
<evidence type="ECO:0000313" key="8">
    <source>
        <dbReference type="Proteomes" id="UP001160390"/>
    </source>
</evidence>
<feature type="modified residue" description="N6-(pyridoxal phosphate)lysine" evidence="5">
    <location>
        <position position="57"/>
    </location>
</feature>
<reference evidence="7" key="1">
    <citation type="submission" date="2023-01" db="EMBL/GenBank/DDBJ databases">
        <authorList>
            <person name="Piombo E."/>
        </authorList>
    </citation>
    <scope>NUCLEOTIDE SEQUENCE</scope>
</reference>
<dbReference type="InterPro" id="IPR036052">
    <property type="entry name" value="TrpB-like_PALP_sf"/>
</dbReference>
<name>A0AA35QFC0_9HYPO</name>
<dbReference type="GO" id="GO:0019148">
    <property type="term" value="F:D-cysteine desulfhydrase activity"/>
    <property type="evidence" value="ECO:0007669"/>
    <property type="project" value="TreeGrafter"/>
</dbReference>
<keyword evidence="3 5" id="KW-0663">Pyridoxal phosphate</keyword>
<dbReference type="SUPFAM" id="SSF53686">
    <property type="entry name" value="Tryptophan synthase beta subunit-like PLP-dependent enzymes"/>
    <property type="match status" value="1"/>
</dbReference>
<dbReference type="Pfam" id="PF00291">
    <property type="entry name" value="PALP"/>
    <property type="match status" value="1"/>
</dbReference>
<organism evidence="7 8">
    <name type="scientific">Clonostachys chloroleuca</name>
    <dbReference type="NCBI Taxonomy" id="1926264"/>
    <lineage>
        <taxon>Eukaryota</taxon>
        <taxon>Fungi</taxon>
        <taxon>Dikarya</taxon>
        <taxon>Ascomycota</taxon>
        <taxon>Pezizomycotina</taxon>
        <taxon>Sordariomycetes</taxon>
        <taxon>Hypocreomycetidae</taxon>
        <taxon>Hypocreales</taxon>
        <taxon>Bionectriaceae</taxon>
        <taxon>Clonostachys</taxon>
    </lineage>
</organism>
<sequence length="349" mass="37603">MVVLPSPFGEIPRIRLMYDRPSDIEYLKRLTEKLACGTEIWMKRDDCNSGLAFGGNKIRKLEYVLADAVAQGADTLVTTGGVQSNHMRQTSAAAARLGMGQTNCSLIMKQVALYPRDAVALTEPEYSYAGNVQVAQILGAETFPVGTTEEKVLEILKSRGKKPYSIPSGASLHPLGGLGYARCAFEILEQEQQLGVSFDVIITASGSGSTLAGLVVGFKLAQKTGLLKSSKRLIGFSIMRKQSEVVELVLRIARTAAHHVGLDANDITSDDFEISDSYLGGAYGLLDTRTTEGIKELARTEGVLVDPVYTGKAFTGLLDMARGGQFGRRNVLFCHTGGQVAMSAYPQLK</sequence>
<dbReference type="PIRSF" id="PIRSF006278">
    <property type="entry name" value="ACCD_DCysDesulf"/>
    <property type="match status" value="1"/>
</dbReference>
<dbReference type="PANTHER" id="PTHR43780:SF2">
    <property type="entry name" value="1-AMINOCYCLOPROPANE-1-CARBOXYLATE DEAMINASE-RELATED"/>
    <property type="match status" value="1"/>
</dbReference>